<dbReference type="InterPro" id="IPR035992">
    <property type="entry name" value="Ricin_B-like_lectins"/>
</dbReference>
<accession>A0A1V9YK72</accession>
<dbReference type="OrthoDB" id="10495796at2759"/>
<organism evidence="2 3">
    <name type="scientific">Achlya hypogyna</name>
    <name type="common">Oomycete</name>
    <name type="synonym">Protoachlya hypogyna</name>
    <dbReference type="NCBI Taxonomy" id="1202772"/>
    <lineage>
        <taxon>Eukaryota</taxon>
        <taxon>Sar</taxon>
        <taxon>Stramenopiles</taxon>
        <taxon>Oomycota</taxon>
        <taxon>Saprolegniomycetes</taxon>
        <taxon>Saprolegniales</taxon>
        <taxon>Achlyaceae</taxon>
        <taxon>Achlya</taxon>
    </lineage>
</organism>
<evidence type="ECO:0000256" key="1">
    <source>
        <dbReference type="SAM" id="SignalP"/>
    </source>
</evidence>
<reference evidence="2 3" key="1">
    <citation type="journal article" date="2014" name="Genome Biol. Evol.">
        <title>The secreted proteins of Achlya hypogyna and Thraustotheca clavata identify the ancestral oomycete secretome and reveal gene acquisitions by horizontal gene transfer.</title>
        <authorList>
            <person name="Misner I."/>
            <person name="Blouin N."/>
            <person name="Leonard G."/>
            <person name="Richards T.A."/>
            <person name="Lane C.E."/>
        </authorList>
    </citation>
    <scope>NUCLEOTIDE SEQUENCE [LARGE SCALE GENOMIC DNA]</scope>
    <source>
        <strain evidence="2 3">ATCC 48635</strain>
    </source>
</reference>
<comment type="caution">
    <text evidence="2">The sequence shown here is derived from an EMBL/GenBank/DDBJ whole genome shotgun (WGS) entry which is preliminary data.</text>
</comment>
<name>A0A1V9YK72_ACHHY</name>
<dbReference type="PROSITE" id="PS50231">
    <property type="entry name" value="RICIN_B_LECTIN"/>
    <property type="match status" value="1"/>
</dbReference>
<feature type="signal peptide" evidence="1">
    <location>
        <begin position="1"/>
        <end position="16"/>
    </location>
</feature>
<dbReference type="Proteomes" id="UP000243579">
    <property type="component" value="Unassembled WGS sequence"/>
</dbReference>
<sequence length="149" mass="16394">MCTGKFVLLLVAGAGAGWISGDYTIGNSVREWDFRLAVDGGGRPVGQRGAADRWKVYKSHDDCRPNMLQHGTVCLARRATVPPTVVLAPCRANDSTQHWYIHPHALRTDWIQHGADCLAVRNVGDGVYSTATLAPCARGHIEQQFYFFP</sequence>
<keyword evidence="3" id="KW-1185">Reference proteome</keyword>
<dbReference type="Gene3D" id="2.80.10.50">
    <property type="match status" value="1"/>
</dbReference>
<dbReference type="EMBL" id="JNBR01001528">
    <property type="protein sequence ID" value="OQR86120.1"/>
    <property type="molecule type" value="Genomic_DNA"/>
</dbReference>
<dbReference type="AlphaFoldDB" id="A0A1V9YK72"/>
<keyword evidence="1" id="KW-0732">Signal</keyword>
<proteinExistence type="predicted"/>
<evidence type="ECO:0000313" key="2">
    <source>
        <dbReference type="EMBL" id="OQR86120.1"/>
    </source>
</evidence>
<gene>
    <name evidence="2" type="ORF">ACHHYP_10930</name>
</gene>
<protein>
    <submittedName>
        <fullName evidence="2">Uncharacterized protein</fullName>
    </submittedName>
</protein>
<evidence type="ECO:0000313" key="3">
    <source>
        <dbReference type="Proteomes" id="UP000243579"/>
    </source>
</evidence>
<dbReference type="SUPFAM" id="SSF50370">
    <property type="entry name" value="Ricin B-like lectins"/>
    <property type="match status" value="1"/>
</dbReference>
<feature type="chain" id="PRO_5012484021" evidence="1">
    <location>
        <begin position="17"/>
        <end position="149"/>
    </location>
</feature>